<reference evidence="4 5" key="1">
    <citation type="submission" date="2019-08" db="EMBL/GenBank/DDBJ databases">
        <authorList>
            <person name="Alioto T."/>
            <person name="Alioto T."/>
            <person name="Gomez Garrido J."/>
        </authorList>
    </citation>
    <scope>NUCLEOTIDE SEQUENCE [LARGE SCALE GENOMIC DNA]</scope>
</reference>
<dbReference type="Pfam" id="PF00076">
    <property type="entry name" value="RRM_1"/>
    <property type="match status" value="1"/>
</dbReference>
<dbReference type="InterPro" id="IPR000504">
    <property type="entry name" value="RRM_dom"/>
</dbReference>
<dbReference type="Proteomes" id="UP000325440">
    <property type="component" value="Unassembled WGS sequence"/>
</dbReference>
<dbReference type="GO" id="GO:0003723">
    <property type="term" value="F:RNA binding"/>
    <property type="evidence" value="ECO:0007669"/>
    <property type="project" value="UniProtKB-KW"/>
</dbReference>
<feature type="domain" description="Tudor" evidence="3">
    <location>
        <begin position="569"/>
        <end position="672"/>
    </location>
</feature>
<dbReference type="SUPFAM" id="SSF63748">
    <property type="entry name" value="Tudor/PWWP/MBT"/>
    <property type="match status" value="3"/>
</dbReference>
<dbReference type="CDD" id="cd00590">
    <property type="entry name" value="RRM_SF"/>
    <property type="match status" value="1"/>
</dbReference>
<accession>A0A5E4MTM1</accession>
<organism evidence="4 5">
    <name type="scientific">Cinara cedri</name>
    <dbReference type="NCBI Taxonomy" id="506608"/>
    <lineage>
        <taxon>Eukaryota</taxon>
        <taxon>Metazoa</taxon>
        <taxon>Ecdysozoa</taxon>
        <taxon>Arthropoda</taxon>
        <taxon>Hexapoda</taxon>
        <taxon>Insecta</taxon>
        <taxon>Pterygota</taxon>
        <taxon>Neoptera</taxon>
        <taxon>Paraneoptera</taxon>
        <taxon>Hemiptera</taxon>
        <taxon>Sternorrhyncha</taxon>
        <taxon>Aphidomorpha</taxon>
        <taxon>Aphidoidea</taxon>
        <taxon>Aphididae</taxon>
        <taxon>Lachninae</taxon>
        <taxon>Cinara</taxon>
    </lineage>
</organism>
<proteinExistence type="predicted"/>
<dbReference type="InterPro" id="IPR035979">
    <property type="entry name" value="RBD_domain_sf"/>
</dbReference>
<name>A0A5E4MTM1_9HEMI</name>
<keyword evidence="5" id="KW-1185">Reference proteome</keyword>
<sequence>MDEGSINEVHVIDTLNILTEDGFRNLCNFYGKIKNIIVFKKVNSNCAFIEFENEQSANAMINGNDDLPSFISVSFSKRMIKRTYLAVEKDIPVIEIEKPKDDVIIPLKSYYFGPLVSGNALTEESKQYKLMNTNVKSYNLGNDDLFGKPLNTKWEKSEKLVLTLHDLDFNYRFENCSWGKIKIEKKLSPNSCTGWTTFFYDGENVQNILKSFSNDIECSNLLNINSLKCGMLVGAYDRTTNLYGRGYVMVIAGNSANVVMSDFGKVINTNEIRELPETFIRIPMYAFKVYTKGNDVAQLEEKFYIFNVHKVSAEQIILDIIHNNKKIKIQLEKWKPTVEEYGVPYIEFKNGSLVELLELKDMNLLYLRTKHKDYHELMFKCWESVSNYCYRNSQPLSREPLYGEIVGFKSKITTNYVRGRIHKFLGDNNYSVKHMDDPLKEIIKSSEMIELQFEHKNLPVSYIKVGLEKALPYFVQHDARDFVNLIIEKQFVIVAHFDETNENGWTHVNLVMKKYKEDLNAILFGLTEPSWLKDKSSAPIEDPMPICTYEYISKNKLKEKSVVKMKFVMYHEGIFYMRDKLFGKYFSLLSKMIKEYCGVNLHSYLPHNDEVCLGQFPDGMWYRVVCDTLKPGELTKVHSIDLGNVAFLNCHNIRKIPLELLFEPSHVYLCFLDTSIKIDKDKVKLLKEYENTDCEITIVEDLFEKNHYLIKCPFIEDLLKQT</sequence>
<evidence type="ECO:0000256" key="1">
    <source>
        <dbReference type="ARBA" id="ARBA00022884"/>
    </source>
</evidence>
<protein>
    <submittedName>
        <fullName evidence="4">Tudor domain,RNA recognition motif domain</fullName>
    </submittedName>
</protein>
<dbReference type="OrthoDB" id="10023235at2759"/>
<dbReference type="AlphaFoldDB" id="A0A5E4MTM1"/>
<dbReference type="InterPro" id="IPR012677">
    <property type="entry name" value="Nucleotide-bd_a/b_plait_sf"/>
</dbReference>
<gene>
    <name evidence="4" type="ORF">CINCED_3A023165</name>
</gene>
<dbReference type="Pfam" id="PF00567">
    <property type="entry name" value="TUDOR"/>
    <property type="match status" value="1"/>
</dbReference>
<feature type="domain" description="RRM" evidence="2">
    <location>
        <begin position="18"/>
        <end position="62"/>
    </location>
</feature>
<evidence type="ECO:0000313" key="4">
    <source>
        <dbReference type="EMBL" id="VVC34737.1"/>
    </source>
</evidence>
<dbReference type="InterPro" id="IPR002999">
    <property type="entry name" value="Tudor"/>
</dbReference>
<evidence type="ECO:0000313" key="5">
    <source>
        <dbReference type="Proteomes" id="UP000325440"/>
    </source>
</evidence>
<evidence type="ECO:0000259" key="2">
    <source>
        <dbReference type="Pfam" id="PF00076"/>
    </source>
</evidence>
<dbReference type="SUPFAM" id="SSF54928">
    <property type="entry name" value="RNA-binding domain, RBD"/>
    <property type="match status" value="1"/>
</dbReference>
<dbReference type="Gene3D" id="2.30.30.140">
    <property type="match status" value="1"/>
</dbReference>
<dbReference type="EMBL" id="CABPRJ010001011">
    <property type="protein sequence ID" value="VVC34737.1"/>
    <property type="molecule type" value="Genomic_DNA"/>
</dbReference>
<dbReference type="Gene3D" id="3.30.70.330">
    <property type="match status" value="1"/>
</dbReference>
<keyword evidence="1" id="KW-0694">RNA-binding</keyword>
<evidence type="ECO:0000259" key="3">
    <source>
        <dbReference type="Pfam" id="PF00567"/>
    </source>
</evidence>